<comment type="caution">
    <text evidence="1">The sequence shown here is derived from an EMBL/GenBank/DDBJ whole genome shotgun (WGS) entry which is preliminary data.</text>
</comment>
<dbReference type="EMBL" id="CM051397">
    <property type="protein sequence ID" value="KAJ4720140.1"/>
    <property type="molecule type" value="Genomic_DNA"/>
</dbReference>
<name>A0ACC1Y992_MELAZ</name>
<gene>
    <name evidence="1" type="ORF">OWV82_008015</name>
</gene>
<organism evidence="1 2">
    <name type="scientific">Melia azedarach</name>
    <name type="common">Chinaberry tree</name>
    <dbReference type="NCBI Taxonomy" id="155640"/>
    <lineage>
        <taxon>Eukaryota</taxon>
        <taxon>Viridiplantae</taxon>
        <taxon>Streptophyta</taxon>
        <taxon>Embryophyta</taxon>
        <taxon>Tracheophyta</taxon>
        <taxon>Spermatophyta</taxon>
        <taxon>Magnoliopsida</taxon>
        <taxon>eudicotyledons</taxon>
        <taxon>Gunneridae</taxon>
        <taxon>Pentapetalae</taxon>
        <taxon>rosids</taxon>
        <taxon>malvids</taxon>
        <taxon>Sapindales</taxon>
        <taxon>Meliaceae</taxon>
        <taxon>Melia</taxon>
    </lineage>
</organism>
<reference evidence="1 2" key="1">
    <citation type="journal article" date="2023" name="Science">
        <title>Complex scaffold remodeling in plant triterpene biosynthesis.</title>
        <authorList>
            <person name="De La Pena R."/>
            <person name="Hodgson H."/>
            <person name="Liu J.C."/>
            <person name="Stephenson M.J."/>
            <person name="Martin A.C."/>
            <person name="Owen C."/>
            <person name="Harkess A."/>
            <person name="Leebens-Mack J."/>
            <person name="Jimenez L.E."/>
            <person name="Osbourn A."/>
            <person name="Sattely E.S."/>
        </authorList>
    </citation>
    <scope>NUCLEOTIDE SEQUENCE [LARGE SCALE GENOMIC DNA]</scope>
    <source>
        <strain evidence="2">cv. JPN11</strain>
        <tissue evidence="1">Leaf</tissue>
    </source>
</reference>
<protein>
    <submittedName>
        <fullName evidence="1">Cation/H(+) antiporter 15</fullName>
    </submittedName>
</protein>
<proteinExistence type="predicted"/>
<keyword evidence="2" id="KW-1185">Reference proteome</keyword>
<sequence>MSELNLLTSELGQLAISCSIPGELLTWFNLAVATLIRSNKHFVKAVIGMFAMLLLIFFVVRPLVQWIIRTTPEGKPVREIYVIAVLILPVITGVLGDLVGSTFMSGALLTGLMIPAGPPLGSAIVEKGELVISNFFLPFFYIHIGQLVNVYSIDNWEAFAVIEIIITAAYLAKVAACLLSLIFFKTSVRNAVIFSFILNIKGVIEFMMLSRWRVRKALDEQTFTAIVLSNTFVTAIVTPIISIYYKPKTRLEAFTSSEQRKRTLQKTPINSELRILCGIHHEDNVNSMITLLKASNPTEMSPICAYVVHLVELIGRATPLLAPYNAQKRRLKTNATDRIVSAVTKHMTSCSVSATIQPFTVIAPYNTMHECVCSLAEQKFVPFILLPFHENQEFQKNTASLRQFNINIQKNAPCTVGILVDRGLPRYLRSTHFTHINVAVFFFGGPDDREAIALASRMSIHPNLSITVFKIEFKRNQKENESDNHEKQLDEYVLNDFIETNIGNACVVCRKLVANDTRQLMEAVRSTESYYDLAIVGKRQWFSSELEVEMNLWVKYKELGIIGDMIASIDFCRGTMSVLVIQCLRSVSKSVLGSRTFSESPSITSRNTGIILGPSVLGRNKELWEKLFPPEEMVVINTIAFVGGVYFVFLVSIKMDRARIINKALKTWKICLTFLLFPFTVTMVLFLLLHSYMPGVRKGAFYYFISFMFSQTFFSVVAPAVSELKLLNSELGQLAISSSIFGELFSWYNLTVAAFYNVGVKYLMKTQLSFSLLLLFLYFIVRPSIRWIIRKTPEGKPVEQLYILGIFLLPLIIGTLFDMAGSTFITGALLTGLFIPAGPPLGSAVIEKSEIIVSSIFLPFFYIRMGQLANVYSIIDWKEFIVLEMILIAGYLAKVAAGLSSLLFYKMTLRNAILFSFIFNTKGIVELLVATLWRLYGYVDDQVFTTIVLSHTTVTAIVIPLINIYYKPQEIVKATGATEQRMRTLQTTPTNAELLILCCIHFEENVHGINALLQACSPNDQENPICARVIHLVELVGSATPVLAPYHYRKRKLKLNSTDRIMRAVTKHMENSGASIIIQPLRMIAPYNTMHETICRLAEDNFVPLILLPFHKSQEILHRTASLQLFNQNIQACAPCTVGILVEKFSPRCFSSTRFSYNVAVFFLGGPDDREALALATRMSGHPGVTINLYRIDLNREEEKNEIQKFFDDVIVNEFMARNASNSRVVCRELVANEPTQLVNAFRSIESNYDLVIAGKRQDLGSRFEKEMKPWVEYEELGIIGDMFASSDCGGIMSILVIKCFGTVDGNLIDLDYKTDPTICTKRPLLSSQALETTHVRLQSLGPSILGRNITISEKLFPAKDKTLLNTLAPFGGIYFIFIVVMKMDAARIVRMAKNEWHIGIMCLVVTFTFSYSIAYSLSSYIPGMADGAFTFVLSAITSLTYFPVVAQSVTELNLLTSELGRLSMSTAIFNELIGWFSLALSPLLRDQTTEVINTELSMLALALFTFFILRPAVMWIVKTTPEGKPVKEIYIIAILLGVLIMATLSDLGGFSYLPGVVLMGLIIPAGPPLGSAITERCEVVITNFFMPIFFIRIGQLTDIYTIINWTQFVAFESVIFGAYIGKLAASLLCMVFIKTSLKNAFLFSCILNLKGMMDLVVVLRWRVRKHVDPQCFTQLVLTYLVMTAILTPLISVFYKPRVTMQVTPSMESRMRTLATTPLNTELRILCCIHFEENVHGIITLLKAFNPTEISPICSYVVNLVELVGRAAPLLIPYNVQKRKIRFPSIKFKPKKLKAKQPACKILPLMSKHTHHAPLGFSLTEACLGYLSSNYFSYNVAVFFLGGPDDREAIALASRMSAHPHINITLYRIDLMEPDLDEEENETFLDDSVLTEFKSRNFGNESLVCHETQASSTLEVMDAIRSSQNDYDLVIVGKRRRAKSKLEKEMKPWADFEELGVIGDVLASADFCGGMIPVLVIQGIGRRSNGSNTSDIMSGTQDRSHCSFTSSPWDRDRLGSRRTEHQNSRKSDKSDRRD</sequence>
<accession>A0ACC1Y992</accession>
<evidence type="ECO:0000313" key="2">
    <source>
        <dbReference type="Proteomes" id="UP001164539"/>
    </source>
</evidence>
<dbReference type="Proteomes" id="UP001164539">
    <property type="component" value="Chromosome 4"/>
</dbReference>
<evidence type="ECO:0000313" key="1">
    <source>
        <dbReference type="EMBL" id="KAJ4720140.1"/>
    </source>
</evidence>